<dbReference type="Proteomes" id="UP001206639">
    <property type="component" value="Unassembled WGS sequence"/>
</dbReference>
<dbReference type="EMBL" id="JAODWD010000002">
    <property type="protein sequence ID" value="MCT7658370.1"/>
    <property type="molecule type" value="Genomic_DNA"/>
</dbReference>
<name>A0ABT2M7X8_9MYCO</name>
<comment type="caution">
    <text evidence="2">The sequence shown here is derived from an EMBL/GenBank/DDBJ whole genome shotgun (WGS) entry which is preliminary data.</text>
</comment>
<evidence type="ECO:0000313" key="2">
    <source>
        <dbReference type="EMBL" id="MCT7658370.1"/>
    </source>
</evidence>
<protein>
    <submittedName>
        <fullName evidence="2">Uncharacterized protein</fullName>
    </submittedName>
</protein>
<accession>A0ABT2M7X8</accession>
<feature type="region of interest" description="Disordered" evidence="1">
    <location>
        <begin position="1"/>
        <end position="46"/>
    </location>
</feature>
<organism evidence="2 3">
    <name type="scientific">Mycobacterium deserti</name>
    <dbReference type="NCBI Taxonomy" id="2978347"/>
    <lineage>
        <taxon>Bacteria</taxon>
        <taxon>Bacillati</taxon>
        <taxon>Actinomycetota</taxon>
        <taxon>Actinomycetes</taxon>
        <taxon>Mycobacteriales</taxon>
        <taxon>Mycobacteriaceae</taxon>
        <taxon>Mycobacterium</taxon>
    </lineage>
</organism>
<evidence type="ECO:0000256" key="1">
    <source>
        <dbReference type="SAM" id="MobiDB-lite"/>
    </source>
</evidence>
<dbReference type="RefSeq" id="WP_260992427.1">
    <property type="nucleotide sequence ID" value="NZ_JAODWD010000002.1"/>
</dbReference>
<sequence length="46" mass="4927">MRSSDLFSHPPQPEPKPNNGDSSKPVENPEFSDTSQRQSAAPSSGT</sequence>
<keyword evidence="3" id="KW-1185">Reference proteome</keyword>
<gene>
    <name evidence="2" type="ORF">N4S67_08045</name>
</gene>
<evidence type="ECO:0000313" key="3">
    <source>
        <dbReference type="Proteomes" id="UP001206639"/>
    </source>
</evidence>
<proteinExistence type="predicted"/>
<feature type="compositionally biased region" description="Polar residues" evidence="1">
    <location>
        <begin position="31"/>
        <end position="46"/>
    </location>
</feature>
<reference evidence="3" key="1">
    <citation type="submission" date="2023-07" db="EMBL/GenBank/DDBJ databases">
        <authorList>
            <person name="Deng Y."/>
            <person name="Zhang Y.-Q."/>
        </authorList>
    </citation>
    <scope>NUCLEOTIDE SEQUENCE [LARGE SCALE GENOMIC DNA]</scope>
    <source>
        <strain evidence="3">CPCC 205710</strain>
    </source>
</reference>